<proteinExistence type="predicted"/>
<feature type="region of interest" description="Disordered" evidence="1">
    <location>
        <begin position="1"/>
        <end position="29"/>
    </location>
</feature>
<accession>A0A4Q1BIV9</accession>
<dbReference type="InParanoid" id="A0A4Q1BIV9"/>
<dbReference type="AlphaFoldDB" id="A0A4Q1BIV9"/>
<evidence type="ECO:0000256" key="1">
    <source>
        <dbReference type="SAM" id="MobiDB-lite"/>
    </source>
</evidence>
<name>A0A4Q1BIV9_TREME</name>
<evidence type="ECO:0000313" key="2">
    <source>
        <dbReference type="EMBL" id="RXK37576.1"/>
    </source>
</evidence>
<reference evidence="2 3" key="1">
    <citation type="submission" date="2016-06" db="EMBL/GenBank/DDBJ databases">
        <title>Evolution of pathogenesis and genome organization in the Tremellales.</title>
        <authorList>
            <person name="Cuomo C."/>
            <person name="Litvintseva A."/>
            <person name="Heitman J."/>
            <person name="Chen Y."/>
            <person name="Sun S."/>
            <person name="Springer D."/>
            <person name="Dromer F."/>
            <person name="Young S."/>
            <person name="Zeng Q."/>
            <person name="Chapman S."/>
            <person name="Gujja S."/>
            <person name="Saif S."/>
            <person name="Birren B."/>
        </authorList>
    </citation>
    <scope>NUCLEOTIDE SEQUENCE [LARGE SCALE GENOMIC DNA]</scope>
    <source>
        <strain evidence="2 3">ATCC 28783</strain>
    </source>
</reference>
<dbReference type="OrthoDB" id="2596439at2759"/>
<gene>
    <name evidence="2" type="ORF">M231_05118</name>
</gene>
<sequence>MSSSKRSPSPPEDETSSSKKAKGTPGQKARIPVEAKVIIAVEIIMKGLATINVDELVEKTGLTKQQIKSQLADNRQNVRKQLIELARTLT</sequence>
<keyword evidence="3" id="KW-1185">Reference proteome</keyword>
<comment type="caution">
    <text evidence="2">The sequence shown here is derived from an EMBL/GenBank/DDBJ whole genome shotgun (WGS) entry which is preliminary data.</text>
</comment>
<evidence type="ECO:0000313" key="3">
    <source>
        <dbReference type="Proteomes" id="UP000289152"/>
    </source>
</evidence>
<dbReference type="Proteomes" id="UP000289152">
    <property type="component" value="Unassembled WGS sequence"/>
</dbReference>
<dbReference type="EMBL" id="SDIL01000065">
    <property type="protein sequence ID" value="RXK37576.1"/>
    <property type="molecule type" value="Genomic_DNA"/>
</dbReference>
<protein>
    <submittedName>
        <fullName evidence="2">Uncharacterized protein</fullName>
    </submittedName>
</protein>
<organism evidence="2 3">
    <name type="scientific">Tremella mesenterica</name>
    <name type="common">Jelly fungus</name>
    <dbReference type="NCBI Taxonomy" id="5217"/>
    <lineage>
        <taxon>Eukaryota</taxon>
        <taxon>Fungi</taxon>
        <taxon>Dikarya</taxon>
        <taxon>Basidiomycota</taxon>
        <taxon>Agaricomycotina</taxon>
        <taxon>Tremellomycetes</taxon>
        <taxon>Tremellales</taxon>
        <taxon>Tremellaceae</taxon>
        <taxon>Tremella</taxon>
    </lineage>
</organism>